<dbReference type="Proteomes" id="UP000597507">
    <property type="component" value="Unassembled WGS sequence"/>
</dbReference>
<gene>
    <name evidence="2" type="ORF">GCM10010964_15630</name>
</gene>
<accession>A0A8J2ZAL9</accession>
<comment type="caution">
    <text evidence="2">The sequence shown here is derived from an EMBL/GenBank/DDBJ whole genome shotgun (WGS) entry which is preliminary data.</text>
</comment>
<organism evidence="2 3">
    <name type="scientific">Caldovatus sediminis</name>
    <dbReference type="NCBI Taxonomy" id="2041189"/>
    <lineage>
        <taxon>Bacteria</taxon>
        <taxon>Pseudomonadati</taxon>
        <taxon>Pseudomonadota</taxon>
        <taxon>Alphaproteobacteria</taxon>
        <taxon>Acetobacterales</taxon>
        <taxon>Roseomonadaceae</taxon>
        <taxon>Caldovatus</taxon>
    </lineage>
</organism>
<protein>
    <submittedName>
        <fullName evidence="2">Uncharacterized protein</fullName>
    </submittedName>
</protein>
<feature type="region of interest" description="Disordered" evidence="1">
    <location>
        <begin position="1"/>
        <end position="82"/>
    </location>
</feature>
<feature type="compositionally biased region" description="Low complexity" evidence="1">
    <location>
        <begin position="44"/>
        <end position="73"/>
    </location>
</feature>
<evidence type="ECO:0000313" key="3">
    <source>
        <dbReference type="Proteomes" id="UP000597507"/>
    </source>
</evidence>
<sequence length="82" mass="8478">MLQSGEERTAPCGAPRRDQAARVPGERRRPGRGGATLWQEMARRWTATGAGAARAAQSAAAPSSGSASASAGRGRSDSRAWI</sequence>
<evidence type="ECO:0000256" key="1">
    <source>
        <dbReference type="SAM" id="MobiDB-lite"/>
    </source>
</evidence>
<name>A0A8J2ZAL9_9PROT</name>
<keyword evidence="3" id="KW-1185">Reference proteome</keyword>
<proteinExistence type="predicted"/>
<feature type="compositionally biased region" description="Basic and acidic residues" evidence="1">
    <location>
        <begin position="1"/>
        <end position="28"/>
    </location>
</feature>
<dbReference type="EMBL" id="BMKS01000004">
    <property type="protein sequence ID" value="GGG28573.1"/>
    <property type="molecule type" value="Genomic_DNA"/>
</dbReference>
<evidence type="ECO:0000313" key="2">
    <source>
        <dbReference type="EMBL" id="GGG28573.1"/>
    </source>
</evidence>
<reference evidence="2 3" key="1">
    <citation type="journal article" date="2014" name="Int. J. Syst. Evol. Microbiol.">
        <title>Complete genome sequence of Corynebacterium casei LMG S-19264T (=DSM 44701T), isolated from a smear-ripened cheese.</title>
        <authorList>
            <consortium name="US DOE Joint Genome Institute (JGI-PGF)"/>
            <person name="Walter F."/>
            <person name="Albersmeier A."/>
            <person name="Kalinowski J."/>
            <person name="Ruckert C."/>
        </authorList>
    </citation>
    <scope>NUCLEOTIDE SEQUENCE [LARGE SCALE GENOMIC DNA]</scope>
    <source>
        <strain evidence="2 3">CGMCC 1.16330</strain>
    </source>
</reference>
<dbReference type="AlphaFoldDB" id="A0A8J2ZAL9"/>